<protein>
    <submittedName>
        <fullName evidence="1">Uncharacterized protein</fullName>
    </submittedName>
</protein>
<proteinExistence type="predicted"/>
<accession>A0A2V3V2J2</accession>
<dbReference type="AlphaFoldDB" id="A0A2V3V2J2"/>
<dbReference type="OrthoDB" id="7605317at2"/>
<organism evidence="1 2">
    <name type="scientific">Blastomonas natatoria</name>
    <dbReference type="NCBI Taxonomy" id="34015"/>
    <lineage>
        <taxon>Bacteria</taxon>
        <taxon>Pseudomonadati</taxon>
        <taxon>Pseudomonadota</taxon>
        <taxon>Alphaproteobacteria</taxon>
        <taxon>Sphingomonadales</taxon>
        <taxon>Sphingomonadaceae</taxon>
        <taxon>Blastomonas</taxon>
    </lineage>
</organism>
<sequence length="108" mass="11688">MTHNELAARIERAEGLIEALAGEHGWRRREMQAIGAAISTRNWQSLEAAYNELRDKMDNAIGGAAYQSSGSIEADSLMALIEGCPARYSMHGCPIITRAAALRARSAS</sequence>
<keyword evidence="2" id="KW-1185">Reference proteome</keyword>
<dbReference type="RefSeq" id="WP_110298683.1">
    <property type="nucleotide sequence ID" value="NZ_QJJM01000006.1"/>
</dbReference>
<dbReference type="EMBL" id="QJJM01000006">
    <property type="protein sequence ID" value="PXW76006.1"/>
    <property type="molecule type" value="Genomic_DNA"/>
</dbReference>
<evidence type="ECO:0000313" key="2">
    <source>
        <dbReference type="Proteomes" id="UP000248014"/>
    </source>
</evidence>
<gene>
    <name evidence="1" type="ORF">C7451_106170</name>
</gene>
<evidence type="ECO:0000313" key="1">
    <source>
        <dbReference type="EMBL" id="PXW76006.1"/>
    </source>
</evidence>
<name>A0A2V3V2J2_9SPHN</name>
<dbReference type="Proteomes" id="UP000248014">
    <property type="component" value="Unassembled WGS sequence"/>
</dbReference>
<reference evidence="1 2" key="1">
    <citation type="submission" date="2018-05" db="EMBL/GenBank/DDBJ databases">
        <title>Genomic Encyclopedia of Type Strains, Phase IV (KMG-IV): sequencing the most valuable type-strain genomes for metagenomic binning, comparative biology and taxonomic classification.</title>
        <authorList>
            <person name="Goeker M."/>
        </authorList>
    </citation>
    <scope>NUCLEOTIDE SEQUENCE [LARGE SCALE GENOMIC DNA]</scope>
    <source>
        <strain evidence="1 2">DSM 3183</strain>
    </source>
</reference>
<comment type="caution">
    <text evidence="1">The sequence shown here is derived from an EMBL/GenBank/DDBJ whole genome shotgun (WGS) entry which is preliminary data.</text>
</comment>